<dbReference type="GO" id="GO:0005840">
    <property type="term" value="C:ribosome"/>
    <property type="evidence" value="ECO:0007669"/>
    <property type="project" value="UniProtKB-KW"/>
</dbReference>
<organism evidence="3">
    <name type="scientific">Lygus hesperus</name>
    <name type="common">Western plant bug</name>
    <dbReference type="NCBI Taxonomy" id="30085"/>
    <lineage>
        <taxon>Eukaryota</taxon>
        <taxon>Metazoa</taxon>
        <taxon>Ecdysozoa</taxon>
        <taxon>Arthropoda</taxon>
        <taxon>Hexapoda</taxon>
        <taxon>Insecta</taxon>
        <taxon>Pterygota</taxon>
        <taxon>Neoptera</taxon>
        <taxon>Paraneoptera</taxon>
        <taxon>Hemiptera</taxon>
        <taxon>Heteroptera</taxon>
        <taxon>Panheteroptera</taxon>
        <taxon>Cimicomorpha</taxon>
        <taxon>Miridae</taxon>
        <taxon>Mirini</taxon>
        <taxon>Lygus</taxon>
    </lineage>
</organism>
<evidence type="ECO:0000313" key="7">
    <source>
        <dbReference type="EMBL" id="JAG30439.1"/>
    </source>
</evidence>
<dbReference type="AlphaFoldDB" id="A0A0A9W002"/>
<evidence type="ECO:0000313" key="6">
    <source>
        <dbReference type="EMBL" id="JAG30436.1"/>
    </source>
</evidence>
<dbReference type="EMBL" id="GBRD01003944">
    <property type="protein sequence ID" value="JAG61877.1"/>
    <property type="molecule type" value="Transcribed_RNA"/>
</dbReference>
<dbReference type="EMBL" id="GBHO01037551">
    <property type="protein sequence ID" value="JAG06053.1"/>
    <property type="molecule type" value="Transcribed_RNA"/>
</dbReference>
<dbReference type="EMBL" id="GBHO01041833">
    <property type="protein sequence ID" value="JAG01771.1"/>
    <property type="molecule type" value="Transcribed_RNA"/>
</dbReference>
<dbReference type="EMBL" id="GBHO01013168">
    <property type="protein sequence ID" value="JAG30436.1"/>
    <property type="molecule type" value="Transcribed_RNA"/>
</dbReference>
<feature type="region of interest" description="Disordered" evidence="1">
    <location>
        <begin position="92"/>
        <end position="115"/>
    </location>
</feature>
<evidence type="ECO:0000313" key="8">
    <source>
        <dbReference type="EMBL" id="JAG61877.1"/>
    </source>
</evidence>
<reference evidence="3" key="2">
    <citation type="submission" date="2014-07" db="EMBL/GenBank/DDBJ databases">
        <authorList>
            <person name="Hull J."/>
        </authorList>
    </citation>
    <scope>NUCLEOTIDE SEQUENCE</scope>
</reference>
<protein>
    <submittedName>
        <fullName evidence="3">50S ribosomal protein L27</fullName>
    </submittedName>
</protein>
<proteinExistence type="predicted"/>
<feature type="non-terminal residue" evidence="3">
    <location>
        <position position="1"/>
    </location>
</feature>
<feature type="region of interest" description="Disordered" evidence="1">
    <location>
        <begin position="66"/>
        <end position="85"/>
    </location>
</feature>
<reference evidence="3" key="1">
    <citation type="journal article" date="2014" name="PLoS ONE">
        <title>Transcriptome-Based Identification of ABC Transporters in the Western Tarnished Plant Bug Lygus hesperus.</title>
        <authorList>
            <person name="Hull J.J."/>
            <person name="Chaney K."/>
            <person name="Geib S.M."/>
            <person name="Fabrick J.A."/>
            <person name="Brent C.S."/>
            <person name="Walsh D."/>
            <person name="Lavine L.C."/>
        </authorList>
    </citation>
    <scope>NUCLEOTIDE SEQUENCE</scope>
</reference>
<feature type="compositionally biased region" description="Polar residues" evidence="1">
    <location>
        <begin position="92"/>
        <end position="108"/>
    </location>
</feature>
<name>A0A0A9W002_LYGHE</name>
<evidence type="ECO:0000313" key="3">
    <source>
        <dbReference type="EMBL" id="JAG01772.1"/>
    </source>
</evidence>
<dbReference type="EMBL" id="GBHO01013170">
    <property type="protein sequence ID" value="JAG30434.1"/>
    <property type="molecule type" value="Transcribed_RNA"/>
</dbReference>
<dbReference type="EMBL" id="GBHO01013165">
    <property type="protein sequence ID" value="JAG30439.1"/>
    <property type="molecule type" value="Transcribed_RNA"/>
</dbReference>
<gene>
    <name evidence="3" type="primary">rpmA_1</name>
    <name evidence="2" type="synonym">rpmA_0</name>
    <name evidence="4" type="synonym">rpmA_14</name>
    <name evidence="6" type="synonym">rpmA_3</name>
    <name evidence="5" type="synonym">rpmA_4</name>
    <name evidence="7" type="synonym">rpmA_9</name>
    <name evidence="4" type="ORF">CM83_66670</name>
    <name evidence="3" type="ORF">CM83_66680</name>
    <name evidence="2" type="ORF">CM83_66682</name>
    <name evidence="6" type="ORF">CM83_66687</name>
    <name evidence="5" type="ORF">CM83_66688</name>
    <name evidence="7" type="ORF">CM83_66690</name>
</gene>
<keyword evidence="3" id="KW-0687">Ribonucleoprotein</keyword>
<reference evidence="8" key="3">
    <citation type="submission" date="2014-09" db="EMBL/GenBank/DDBJ databases">
        <authorList>
            <person name="Magalhaes I.L.F."/>
            <person name="Oliveira U."/>
            <person name="Santos F.R."/>
            <person name="Vidigal T.H.D.A."/>
            <person name="Brescovit A.D."/>
            <person name="Santos A.J."/>
        </authorList>
    </citation>
    <scope>NUCLEOTIDE SEQUENCE</scope>
</reference>
<evidence type="ECO:0000256" key="1">
    <source>
        <dbReference type="SAM" id="MobiDB-lite"/>
    </source>
</evidence>
<keyword evidence="3" id="KW-0689">Ribosomal protein</keyword>
<evidence type="ECO:0000313" key="4">
    <source>
        <dbReference type="EMBL" id="JAG06053.1"/>
    </source>
</evidence>
<sequence length="128" mass="14514">VRDCSIRSKLLSRPSPGVHTTPLEGLSTHTQLNETRREDLFTINGMFCIADTFVLRDAHMRWHPANHRGLQPPHENSGGQIGREWCSTQDLNQYRSARSSQGPTSQARRATMSRHHLQIMSGAPMWRG</sequence>
<dbReference type="EMBL" id="GBHO01041832">
    <property type="protein sequence ID" value="JAG01772.1"/>
    <property type="molecule type" value="Transcribed_RNA"/>
</dbReference>
<accession>A0A0A9W002</accession>
<evidence type="ECO:0000313" key="2">
    <source>
        <dbReference type="EMBL" id="JAG01771.1"/>
    </source>
</evidence>
<evidence type="ECO:0000313" key="5">
    <source>
        <dbReference type="EMBL" id="JAG30434.1"/>
    </source>
</evidence>